<evidence type="ECO:0000259" key="3">
    <source>
        <dbReference type="Pfam" id="PF08212"/>
    </source>
</evidence>
<dbReference type="CDD" id="cd19438">
    <property type="entry name" value="lipocalin_Blc-like"/>
    <property type="match status" value="1"/>
</dbReference>
<comment type="caution">
    <text evidence="4">The sequence shown here is derived from an EMBL/GenBank/DDBJ whole genome shotgun (WGS) entry which is preliminary data.</text>
</comment>
<dbReference type="EMBL" id="PYLS01000006">
    <property type="protein sequence ID" value="PST82452.1"/>
    <property type="molecule type" value="Genomic_DNA"/>
</dbReference>
<dbReference type="GO" id="GO:0006950">
    <property type="term" value="P:response to stress"/>
    <property type="evidence" value="ECO:0007669"/>
    <property type="project" value="UniProtKB-ARBA"/>
</dbReference>
<dbReference type="PANTHER" id="PTHR10612:SF34">
    <property type="entry name" value="APOLIPOPROTEIN D"/>
    <property type="match status" value="1"/>
</dbReference>
<accession>A0A2T3HJ45</accession>
<feature type="domain" description="Lipocalin/cytosolic fatty-acid binding" evidence="3">
    <location>
        <begin position="10"/>
        <end position="145"/>
    </location>
</feature>
<comment type="similarity">
    <text evidence="1 2">Belongs to the calycin superfamily. Lipocalin family.</text>
</comment>
<dbReference type="PANTHER" id="PTHR10612">
    <property type="entry name" value="APOLIPOPROTEIN D"/>
    <property type="match status" value="1"/>
</dbReference>
<gene>
    <name evidence="4" type="ORF">C7T94_15965</name>
</gene>
<organism evidence="4 5">
    <name type="scientific">Pedobacter yulinensis</name>
    <dbReference type="NCBI Taxonomy" id="2126353"/>
    <lineage>
        <taxon>Bacteria</taxon>
        <taxon>Pseudomonadati</taxon>
        <taxon>Bacteroidota</taxon>
        <taxon>Sphingobacteriia</taxon>
        <taxon>Sphingobacteriales</taxon>
        <taxon>Sphingobacteriaceae</taxon>
        <taxon>Pedobacter</taxon>
    </lineage>
</organism>
<evidence type="ECO:0000313" key="5">
    <source>
        <dbReference type="Proteomes" id="UP000240912"/>
    </source>
</evidence>
<dbReference type="Pfam" id="PF08212">
    <property type="entry name" value="Lipocalin_2"/>
    <property type="match status" value="1"/>
</dbReference>
<dbReference type="RefSeq" id="WP_107216792.1">
    <property type="nucleotide sequence ID" value="NZ_KZ686270.1"/>
</dbReference>
<protein>
    <recommendedName>
        <fullName evidence="3">Lipocalin/cytosolic fatty-acid binding domain-containing protein</fullName>
    </recommendedName>
</protein>
<dbReference type="PIRSF" id="PIRSF036893">
    <property type="entry name" value="Lipocalin_ApoD"/>
    <property type="match status" value="1"/>
</dbReference>
<proteinExistence type="inferred from homology"/>
<dbReference type="InterPro" id="IPR000566">
    <property type="entry name" value="Lipocln_cytosolic_FA-bd_dom"/>
</dbReference>
<reference evidence="4 5" key="1">
    <citation type="submission" date="2018-03" db="EMBL/GenBank/DDBJ databases">
        <authorList>
            <person name="Keele B.F."/>
        </authorList>
    </citation>
    <scope>NUCLEOTIDE SEQUENCE [LARGE SCALE GENOMIC DNA]</scope>
    <source>
        <strain evidence="4 5">YL28-9</strain>
    </source>
</reference>
<sequence>MENAPVDRADVVAFAGKWYNLYSIPSFLDSHWRQTVHTHVIHPDGYYVVFTTYQVVGQDKRKYMRSKLRVVRGSNNARLKSTFFWPLSTDYWIIDRDDDYSYVVIGHPRQKYLSIMSRKPGLDADVLEQILTRCASKGYDTSRLVNQGF</sequence>
<evidence type="ECO:0000256" key="1">
    <source>
        <dbReference type="ARBA" id="ARBA00006889"/>
    </source>
</evidence>
<dbReference type="Proteomes" id="UP000240912">
    <property type="component" value="Unassembled WGS sequence"/>
</dbReference>
<evidence type="ECO:0000256" key="2">
    <source>
        <dbReference type="PIRNR" id="PIRNR036893"/>
    </source>
</evidence>
<dbReference type="InterPro" id="IPR047202">
    <property type="entry name" value="Lipocalin_Blc-like_dom"/>
</dbReference>
<evidence type="ECO:0000313" key="4">
    <source>
        <dbReference type="EMBL" id="PST82452.1"/>
    </source>
</evidence>
<dbReference type="InterPro" id="IPR022271">
    <property type="entry name" value="Lipocalin_ApoD"/>
</dbReference>
<dbReference type="InterPro" id="IPR012674">
    <property type="entry name" value="Calycin"/>
</dbReference>
<name>A0A2T3HJ45_9SPHI</name>
<dbReference type="SUPFAM" id="SSF50814">
    <property type="entry name" value="Lipocalins"/>
    <property type="match status" value="1"/>
</dbReference>
<dbReference type="OrthoDB" id="594739at2"/>
<dbReference type="AlphaFoldDB" id="A0A2T3HJ45"/>
<dbReference type="Gene3D" id="2.40.128.20">
    <property type="match status" value="1"/>
</dbReference>
<keyword evidence="5" id="KW-1185">Reference proteome</keyword>